<comment type="caution">
    <text evidence="4">The sequence shown here is derived from an EMBL/GenBank/DDBJ whole genome shotgun (WGS) entry which is preliminary data.</text>
</comment>
<evidence type="ECO:0000313" key="4">
    <source>
        <dbReference type="EMBL" id="KAL2796710.1"/>
    </source>
</evidence>
<name>A0ABR4GDS9_9EURO</name>
<protein>
    <submittedName>
        <fullName evidence="4">Aldehyde reductase 2</fullName>
    </submittedName>
</protein>
<organism evidence="4 5">
    <name type="scientific">Aspergillus keveii</name>
    <dbReference type="NCBI Taxonomy" id="714993"/>
    <lineage>
        <taxon>Eukaryota</taxon>
        <taxon>Fungi</taxon>
        <taxon>Dikarya</taxon>
        <taxon>Ascomycota</taxon>
        <taxon>Pezizomycotina</taxon>
        <taxon>Eurotiomycetes</taxon>
        <taxon>Eurotiomycetidae</taxon>
        <taxon>Eurotiales</taxon>
        <taxon>Aspergillaceae</taxon>
        <taxon>Aspergillus</taxon>
        <taxon>Aspergillus subgen. Nidulantes</taxon>
    </lineage>
</organism>
<dbReference type="PANTHER" id="PTHR10366:SF562">
    <property type="entry name" value="ALDEHYDE REDUCTASE II (AFU_ORTHOLOGUE AFUA_1G11360)"/>
    <property type="match status" value="1"/>
</dbReference>
<evidence type="ECO:0000313" key="5">
    <source>
        <dbReference type="Proteomes" id="UP001610563"/>
    </source>
</evidence>
<accession>A0ABR4GDS9</accession>
<evidence type="ECO:0000256" key="2">
    <source>
        <dbReference type="ARBA" id="ARBA00023445"/>
    </source>
</evidence>
<dbReference type="Pfam" id="PF01370">
    <property type="entry name" value="Epimerase"/>
    <property type="match status" value="1"/>
</dbReference>
<dbReference type="PANTHER" id="PTHR10366">
    <property type="entry name" value="NAD DEPENDENT EPIMERASE/DEHYDRATASE"/>
    <property type="match status" value="1"/>
</dbReference>
<dbReference type="Proteomes" id="UP001610563">
    <property type="component" value="Unassembled WGS sequence"/>
</dbReference>
<evidence type="ECO:0000256" key="1">
    <source>
        <dbReference type="ARBA" id="ARBA00023002"/>
    </source>
</evidence>
<dbReference type="EMBL" id="JBFTWV010000024">
    <property type="protein sequence ID" value="KAL2796710.1"/>
    <property type="molecule type" value="Genomic_DNA"/>
</dbReference>
<dbReference type="InterPro" id="IPR001509">
    <property type="entry name" value="Epimerase_deHydtase"/>
</dbReference>
<proteinExistence type="inferred from homology"/>
<sequence length="356" mass="39698">MHITDRAIPEDSLVVVVGANGYIAVETCEKLLQAGYRVRGTVRDVRKHRPWMHKLFDDKWPGKFELVQVQDFEEEGAFDEAFQGASGVIYTSMPIIFNADPSKVVDPLVNGVLNTLRAAARAGSIKRYVLGSSSKAVSTTVYNQQPPRELTANTFNHEAIVQARKNSDEALEPTFERILAVYSAGRALAELAFWDWVRENDPPFVPNCIVPDGQFGRVLDVQNLNVGAASSTGQLMRALEGRWEDVGLELAFLTDVQDTARLLVAAVAVDSIKNERIFAYSVNRTWNDMRDQVRELFPDRPELVQGPEHEIEGRDTSNAPGPIARAEEILRLLGRPGFVGEDQVIRDFVASMYPEK</sequence>
<keyword evidence="5" id="KW-1185">Reference proteome</keyword>
<evidence type="ECO:0000259" key="3">
    <source>
        <dbReference type="Pfam" id="PF01370"/>
    </source>
</evidence>
<feature type="domain" description="NAD-dependent epimerase/dehydratase" evidence="3">
    <location>
        <begin position="14"/>
        <end position="138"/>
    </location>
</feature>
<dbReference type="Gene3D" id="3.40.50.720">
    <property type="entry name" value="NAD(P)-binding Rossmann-like Domain"/>
    <property type="match status" value="1"/>
</dbReference>
<reference evidence="4 5" key="1">
    <citation type="submission" date="2024-07" db="EMBL/GenBank/DDBJ databases">
        <title>Section-level genome sequencing and comparative genomics of Aspergillus sections Usti and Cavernicolus.</title>
        <authorList>
            <consortium name="Lawrence Berkeley National Laboratory"/>
            <person name="Nybo J.L."/>
            <person name="Vesth T.C."/>
            <person name="Theobald S."/>
            <person name="Frisvad J.C."/>
            <person name="Larsen T.O."/>
            <person name="Kjaerboelling I."/>
            <person name="Rothschild-Mancinelli K."/>
            <person name="Lyhne E.K."/>
            <person name="Kogle M.E."/>
            <person name="Barry K."/>
            <person name="Clum A."/>
            <person name="Na H."/>
            <person name="Ledsgaard L."/>
            <person name="Lin J."/>
            <person name="Lipzen A."/>
            <person name="Kuo A."/>
            <person name="Riley R."/>
            <person name="Mondo S."/>
            <person name="Labutti K."/>
            <person name="Haridas S."/>
            <person name="Pangalinan J."/>
            <person name="Salamov A.A."/>
            <person name="Simmons B.A."/>
            <person name="Magnuson J.K."/>
            <person name="Chen J."/>
            <person name="Drula E."/>
            <person name="Henrissat B."/>
            <person name="Wiebenga A."/>
            <person name="Lubbers R.J."/>
            <person name="Gomes A.C."/>
            <person name="Makela M.R."/>
            <person name="Stajich J."/>
            <person name="Grigoriev I.V."/>
            <person name="Mortensen U.H."/>
            <person name="De Vries R.P."/>
            <person name="Baker S.E."/>
            <person name="Andersen M.R."/>
        </authorList>
    </citation>
    <scope>NUCLEOTIDE SEQUENCE [LARGE SCALE GENOMIC DNA]</scope>
    <source>
        <strain evidence="4 5">CBS 209.92</strain>
    </source>
</reference>
<comment type="similarity">
    <text evidence="2">Belongs to the NAD(P)-dependent epimerase/dehydratase family. Dihydroflavonol-4-reductase subfamily.</text>
</comment>
<keyword evidence="1" id="KW-0560">Oxidoreductase</keyword>
<gene>
    <name evidence="4" type="ORF">BJX66DRAFT_349456</name>
</gene>
<dbReference type="InterPro" id="IPR036291">
    <property type="entry name" value="NAD(P)-bd_dom_sf"/>
</dbReference>
<dbReference type="SUPFAM" id="SSF51735">
    <property type="entry name" value="NAD(P)-binding Rossmann-fold domains"/>
    <property type="match status" value="1"/>
</dbReference>
<dbReference type="InterPro" id="IPR050425">
    <property type="entry name" value="NAD(P)_dehydrat-like"/>
</dbReference>